<organism evidence="2 3">
    <name type="scientific">Polaromonas eurypsychrophila</name>
    <dbReference type="NCBI Taxonomy" id="1614635"/>
    <lineage>
        <taxon>Bacteria</taxon>
        <taxon>Pseudomonadati</taxon>
        <taxon>Pseudomonadota</taxon>
        <taxon>Betaproteobacteria</taxon>
        <taxon>Burkholderiales</taxon>
        <taxon>Comamonadaceae</taxon>
        <taxon>Polaromonas</taxon>
    </lineage>
</organism>
<proteinExistence type="predicted"/>
<reference evidence="2" key="1">
    <citation type="journal article" date="2014" name="Int. J. Syst. Evol. Microbiol.">
        <title>Complete genome sequence of Corynebacterium casei LMG S-19264T (=DSM 44701T), isolated from a smear-ripened cheese.</title>
        <authorList>
            <consortium name="US DOE Joint Genome Institute (JGI-PGF)"/>
            <person name="Walter F."/>
            <person name="Albersmeier A."/>
            <person name="Kalinowski J."/>
            <person name="Ruckert C."/>
        </authorList>
    </citation>
    <scope>NUCLEOTIDE SEQUENCE</scope>
    <source>
        <strain evidence="2">CGMCC 1.15322</strain>
    </source>
</reference>
<dbReference type="InterPro" id="IPR052183">
    <property type="entry name" value="IS_Transposase"/>
</dbReference>
<comment type="caution">
    <text evidence="2">The sequence shown here is derived from an EMBL/GenBank/DDBJ whole genome shotgun (WGS) entry which is preliminary data.</text>
</comment>
<dbReference type="Pfam" id="PF13610">
    <property type="entry name" value="DDE_Tnp_IS240"/>
    <property type="match status" value="1"/>
</dbReference>
<dbReference type="InterPro" id="IPR001633">
    <property type="entry name" value="EAL_dom"/>
</dbReference>
<dbReference type="EMBL" id="BMIG01000002">
    <property type="protein sequence ID" value="GGA90600.1"/>
    <property type="molecule type" value="Genomic_DNA"/>
</dbReference>
<accession>A0A916SC15</accession>
<dbReference type="PANTHER" id="PTHR35528">
    <property type="entry name" value="BLL1675 PROTEIN"/>
    <property type="match status" value="1"/>
</dbReference>
<dbReference type="PROSITE" id="PS50883">
    <property type="entry name" value="EAL"/>
    <property type="match status" value="1"/>
</dbReference>
<evidence type="ECO:0000313" key="2">
    <source>
        <dbReference type="EMBL" id="GGA90600.1"/>
    </source>
</evidence>
<dbReference type="InterPro" id="IPR032874">
    <property type="entry name" value="DDE_dom"/>
</dbReference>
<gene>
    <name evidence="2" type="ORF">GCM10011496_09400</name>
</gene>
<dbReference type="Proteomes" id="UP000620596">
    <property type="component" value="Unassembled WGS sequence"/>
</dbReference>
<dbReference type="AlphaFoldDB" id="A0A916SC15"/>
<sequence length="100" mass="11159">MPEKITIDKSGANTAAIESVKADACVDILMRRNKYLNNIVEQDHRAIKQITRPMLGFKSFWSARIIVAGIETMHMIRKGQMDCPGGQTMSAAQQFYSLAV</sequence>
<dbReference type="PANTHER" id="PTHR35528:SF3">
    <property type="entry name" value="BLL1675 PROTEIN"/>
    <property type="match status" value="1"/>
</dbReference>
<protein>
    <recommendedName>
        <fullName evidence="1">EAL domain-containing protein</fullName>
    </recommendedName>
</protein>
<name>A0A916SC15_9BURK</name>
<evidence type="ECO:0000313" key="3">
    <source>
        <dbReference type="Proteomes" id="UP000620596"/>
    </source>
</evidence>
<evidence type="ECO:0000259" key="1">
    <source>
        <dbReference type="PROSITE" id="PS50883"/>
    </source>
</evidence>
<reference evidence="2" key="2">
    <citation type="submission" date="2020-09" db="EMBL/GenBank/DDBJ databases">
        <authorList>
            <person name="Sun Q."/>
            <person name="Zhou Y."/>
        </authorList>
    </citation>
    <scope>NUCLEOTIDE SEQUENCE</scope>
    <source>
        <strain evidence="2">CGMCC 1.15322</strain>
    </source>
</reference>
<keyword evidence="3" id="KW-1185">Reference proteome</keyword>
<feature type="domain" description="EAL" evidence="1">
    <location>
        <begin position="1"/>
        <end position="100"/>
    </location>
</feature>